<evidence type="ECO:0000259" key="2">
    <source>
        <dbReference type="Pfam" id="PF03101"/>
    </source>
</evidence>
<keyword evidence="5" id="KW-1185">Reference proteome</keyword>
<feature type="non-terminal residue" evidence="4">
    <location>
        <position position="1"/>
    </location>
</feature>
<dbReference type="Proteomes" id="UP000685013">
    <property type="component" value="Chromosome 4"/>
</dbReference>
<name>A0AAV6NPA0_9ROSI</name>
<evidence type="ECO:0000313" key="5">
    <source>
        <dbReference type="Proteomes" id="UP000685013"/>
    </source>
</evidence>
<dbReference type="PANTHER" id="PTHR31669">
    <property type="entry name" value="PROTEIN FAR1-RELATED SEQUENCE 10-RELATED"/>
    <property type="match status" value="1"/>
</dbReference>
<gene>
    <name evidence="4" type="primary">FAR1</name>
    <name evidence="4" type="ORF">SDJN03_05674</name>
</gene>
<dbReference type="AlphaFoldDB" id="A0AAV6NPA0"/>
<dbReference type="GO" id="GO:0005634">
    <property type="term" value="C:nucleus"/>
    <property type="evidence" value="ECO:0007669"/>
    <property type="project" value="UniProtKB-SubCell"/>
</dbReference>
<evidence type="ECO:0000259" key="3">
    <source>
        <dbReference type="Pfam" id="PF10551"/>
    </source>
</evidence>
<keyword evidence="1" id="KW-0479">Metal-binding</keyword>
<dbReference type="Pfam" id="PF10551">
    <property type="entry name" value="MULE"/>
    <property type="match status" value="1"/>
</dbReference>
<accession>A0AAV6NPA0</accession>
<keyword evidence="1" id="KW-0862">Zinc</keyword>
<protein>
    <recommendedName>
        <fullName evidence="1">Protein FAR1-RELATED SEQUENCE</fullName>
    </recommendedName>
</protein>
<evidence type="ECO:0000313" key="4">
    <source>
        <dbReference type="EMBL" id="KAG6600441.1"/>
    </source>
</evidence>
<keyword evidence="1" id="KW-0863">Zinc-finger</keyword>
<comment type="caution">
    <text evidence="4">The sequence shown here is derived from an EMBL/GenBank/DDBJ whole genome shotgun (WGS) entry which is preliminary data.</text>
</comment>
<dbReference type="InterPro" id="IPR031052">
    <property type="entry name" value="FHY3/FAR1"/>
</dbReference>
<proteinExistence type="inferred from homology"/>
<keyword evidence="1" id="KW-0539">Nucleus</keyword>
<comment type="function">
    <text evidence="1">Putative transcription activator involved in regulating light control of development.</text>
</comment>
<feature type="domain" description="FAR1" evidence="2">
    <location>
        <begin position="46"/>
        <end position="132"/>
    </location>
</feature>
<dbReference type="Pfam" id="PF03101">
    <property type="entry name" value="FAR1"/>
    <property type="match status" value="1"/>
</dbReference>
<organism evidence="4 5">
    <name type="scientific">Cucurbita argyrosperma subsp. sororia</name>
    <dbReference type="NCBI Taxonomy" id="37648"/>
    <lineage>
        <taxon>Eukaryota</taxon>
        <taxon>Viridiplantae</taxon>
        <taxon>Streptophyta</taxon>
        <taxon>Embryophyta</taxon>
        <taxon>Tracheophyta</taxon>
        <taxon>Spermatophyta</taxon>
        <taxon>Magnoliopsida</taxon>
        <taxon>eudicotyledons</taxon>
        <taxon>Gunneridae</taxon>
        <taxon>Pentapetalae</taxon>
        <taxon>rosids</taxon>
        <taxon>fabids</taxon>
        <taxon>Cucurbitales</taxon>
        <taxon>Cucurbitaceae</taxon>
        <taxon>Cucurbiteae</taxon>
        <taxon>Cucurbita</taxon>
    </lineage>
</organism>
<sequence length="741" mass="85681">MVDVVAEMHDRDDGIVSLPKDILFEGDIDFEPRSGIEFESHEAAYTFYQEYAKSMGFTTSIKNSRRSKKSKEFIDAKFACSRYGVTPESENGNSRRPSVKKADCKASMHVKRRPDGRWIIHEFIKDHNHEFLPALAYHFRIHRNVKLAEKKNIVILHAIDTTYQFDKGQYLVLDEGDAQVFLEYFKRIQKENPYFFYAIDLNEEQRLRNLFWVDAKSRNDYVSFSDVVSFDISYVKTNDKLPFAPFIGVNHHGQSMVLGCALAADCTKPTFTWLLKTWLRAMDGQAPKVIITDQDKALKLAIEEVFPNTRHCFALWHIMEKIPETLAHVIKRHENFLSKFSKCILKSWTDEQFDMRWWKMVTRFELQDDKWIQSLYDDRRKWVPTYMEEIFLAGMSTAQRSDSTNAFFDKYIDKKITLKEFLKQYGNILQIRYEEETIADFDTLHKQPALKSPSPWEKQMSTIYTHTIFKKFQVEVLGVVGCHPRKESEDGGITTFRVLDSSHLNNLLRRWTKDAKSRQANTTEGTEFRQNRVQRYNNLCKKAIELSEEGSQSEECYNIAIRALVEALKNCVNINNSKSAPAESSVNGYGLREEEVNQESIAAKANKRSTNRKRKVQTETAMILDESQNNLQQMDGLTSDSMTLSGYYGSQQNVQGLVQLNLMEPPHDASYYVNQQSIQGLGQLNTIAASQDGFSGAQHNGIHALVDYRPATSYSYSFTGLATFKICPASWQYLRTYLMKQ</sequence>
<dbReference type="InterPro" id="IPR004330">
    <property type="entry name" value="FAR1_DNA_bnd_dom"/>
</dbReference>
<dbReference type="EMBL" id="JAGKQH010000004">
    <property type="protein sequence ID" value="KAG6600441.1"/>
    <property type="molecule type" value="Genomic_DNA"/>
</dbReference>
<dbReference type="GO" id="GO:0006355">
    <property type="term" value="P:regulation of DNA-templated transcription"/>
    <property type="evidence" value="ECO:0007669"/>
    <property type="project" value="UniProtKB-UniRule"/>
</dbReference>
<feature type="domain" description="MULE transposase" evidence="3">
    <location>
        <begin position="227"/>
        <end position="321"/>
    </location>
</feature>
<dbReference type="InterPro" id="IPR018289">
    <property type="entry name" value="MULE_transposase_dom"/>
</dbReference>
<evidence type="ECO:0000256" key="1">
    <source>
        <dbReference type="RuleBase" id="RU367018"/>
    </source>
</evidence>
<dbReference type="GO" id="GO:0008270">
    <property type="term" value="F:zinc ion binding"/>
    <property type="evidence" value="ECO:0007669"/>
    <property type="project" value="UniProtKB-UniRule"/>
</dbReference>
<comment type="subcellular location">
    <subcellularLocation>
        <location evidence="1">Nucleus</location>
    </subcellularLocation>
</comment>
<comment type="similarity">
    <text evidence="1">Belongs to the FHY3/FAR1 family.</text>
</comment>
<reference evidence="4 5" key="1">
    <citation type="journal article" date="2021" name="Hortic Res">
        <title>The domestication of Cucurbita argyrosperma as revealed by the genome of its wild relative.</title>
        <authorList>
            <person name="Barrera-Redondo J."/>
            <person name="Sanchez-de la Vega G."/>
            <person name="Aguirre-Liguori J.A."/>
            <person name="Castellanos-Morales G."/>
            <person name="Gutierrez-Guerrero Y.T."/>
            <person name="Aguirre-Dugua X."/>
            <person name="Aguirre-Planter E."/>
            <person name="Tenaillon M.I."/>
            <person name="Lira-Saade R."/>
            <person name="Eguiarte L.E."/>
        </authorList>
    </citation>
    <scope>NUCLEOTIDE SEQUENCE [LARGE SCALE GENOMIC DNA]</scope>
    <source>
        <strain evidence="4">JBR-2021</strain>
    </source>
</reference>
<dbReference type="PANTHER" id="PTHR31669:SF21">
    <property type="entry name" value="PROTEIN FAR-RED IMPAIRED RESPONSE 1"/>
    <property type="match status" value="1"/>
</dbReference>